<feature type="region of interest" description="Disordered" evidence="1">
    <location>
        <begin position="98"/>
        <end position="178"/>
    </location>
</feature>
<reference evidence="3" key="1">
    <citation type="submission" date="2023-05" db="EMBL/GenBank/DDBJ databases">
        <authorList>
            <person name="Stuckert A."/>
        </authorList>
    </citation>
    <scope>NUCLEOTIDE SEQUENCE</scope>
</reference>
<organism evidence="3 4">
    <name type="scientific">Staurois parvus</name>
    <dbReference type="NCBI Taxonomy" id="386267"/>
    <lineage>
        <taxon>Eukaryota</taxon>
        <taxon>Metazoa</taxon>
        <taxon>Chordata</taxon>
        <taxon>Craniata</taxon>
        <taxon>Vertebrata</taxon>
        <taxon>Euteleostomi</taxon>
        <taxon>Amphibia</taxon>
        <taxon>Batrachia</taxon>
        <taxon>Anura</taxon>
        <taxon>Neobatrachia</taxon>
        <taxon>Ranoidea</taxon>
        <taxon>Ranidae</taxon>
        <taxon>Staurois</taxon>
    </lineage>
</organism>
<feature type="compositionally biased region" description="Polar residues" evidence="1">
    <location>
        <begin position="126"/>
        <end position="138"/>
    </location>
</feature>
<dbReference type="InterPro" id="IPR058912">
    <property type="entry name" value="HTH_animal"/>
</dbReference>
<evidence type="ECO:0000256" key="1">
    <source>
        <dbReference type="SAM" id="MobiDB-lite"/>
    </source>
</evidence>
<dbReference type="PANTHER" id="PTHR21301">
    <property type="entry name" value="REVERSE TRANSCRIPTASE"/>
    <property type="match status" value="1"/>
</dbReference>
<dbReference type="Proteomes" id="UP001162483">
    <property type="component" value="Unassembled WGS sequence"/>
</dbReference>
<feature type="compositionally biased region" description="Polar residues" evidence="1">
    <location>
        <begin position="155"/>
        <end position="178"/>
    </location>
</feature>
<dbReference type="Pfam" id="PF26215">
    <property type="entry name" value="HTH_animal"/>
    <property type="match status" value="1"/>
</dbReference>
<keyword evidence="4" id="KW-1185">Reference proteome</keyword>
<evidence type="ECO:0000259" key="2">
    <source>
        <dbReference type="Pfam" id="PF26215"/>
    </source>
</evidence>
<evidence type="ECO:0000313" key="3">
    <source>
        <dbReference type="EMBL" id="CAI9562191.1"/>
    </source>
</evidence>
<gene>
    <name evidence="3" type="ORF">SPARVUS_LOCUS5564986</name>
</gene>
<comment type="caution">
    <text evidence="3">The sequence shown here is derived from an EMBL/GenBank/DDBJ whole genome shotgun (WGS) entry which is preliminary data.</text>
</comment>
<name>A0ABN9CRQ0_9NEOB</name>
<protein>
    <recommendedName>
        <fullName evidence="2">Helix-turn-helix domain-containing protein</fullName>
    </recommendedName>
</protein>
<dbReference type="EMBL" id="CATNWA010011696">
    <property type="protein sequence ID" value="CAI9562191.1"/>
    <property type="molecule type" value="Genomic_DNA"/>
</dbReference>
<proteinExistence type="predicted"/>
<evidence type="ECO:0000313" key="4">
    <source>
        <dbReference type="Proteomes" id="UP001162483"/>
    </source>
</evidence>
<accession>A0ABN9CRQ0</accession>
<dbReference type="PANTHER" id="PTHR21301:SF10">
    <property type="entry name" value="REVERSE TRANSCRIPTASE DOMAIN-CONTAINING PROTEIN"/>
    <property type="match status" value="1"/>
</dbReference>
<feature type="domain" description="Helix-turn-helix" evidence="2">
    <location>
        <begin position="47"/>
        <end position="92"/>
    </location>
</feature>
<sequence>MNTFHPSIILKMEYSNTHVNFLDTTVYIRDDTLQTSIYRKPTDRCNYLHSSSFHLQHTKRAIIHSQAIRYHRVCSDPRDRDKHLGTLADSFHKKALQGQNYQHRHKHSLENTKRKSTSVQREKNKQPCTSGNHIQPSTRRNKKNNQRFTTHHNRGWNSERNIPATPNTGLQTTPQPQK</sequence>
<feature type="compositionally biased region" description="Basic residues" evidence="1">
    <location>
        <begin position="139"/>
        <end position="154"/>
    </location>
</feature>